<proteinExistence type="predicted"/>
<keyword evidence="3" id="KW-1185">Reference proteome</keyword>
<keyword evidence="1" id="KW-0812">Transmembrane</keyword>
<keyword evidence="1" id="KW-1133">Transmembrane helix</keyword>
<sequence>MSINIIIFNFTNCLFNVVTASSLMYLVDMGLAKGDGVGIVDVARGMDDRDVRGGDDDEGSVSIENFDEADKGWNKDVDGEL</sequence>
<evidence type="ECO:0000256" key="1">
    <source>
        <dbReference type="SAM" id="Phobius"/>
    </source>
</evidence>
<reference evidence="2 3" key="1">
    <citation type="submission" date="2024-01" db="EMBL/GenBank/DDBJ databases">
        <title>The genomes of 5 underutilized Papilionoideae crops provide insights into root nodulation and disease resistanc.</title>
        <authorList>
            <person name="Jiang F."/>
        </authorList>
    </citation>
    <scope>NUCLEOTIDE SEQUENCE [LARGE SCALE GENOMIC DNA]</scope>
    <source>
        <strain evidence="2">DUOXIRENSHENG_FW03</strain>
        <tissue evidence="2">Leaves</tissue>
    </source>
</reference>
<keyword evidence="1" id="KW-0472">Membrane</keyword>
<organism evidence="2 3">
    <name type="scientific">Psophocarpus tetragonolobus</name>
    <name type="common">Winged bean</name>
    <name type="synonym">Dolichos tetragonolobus</name>
    <dbReference type="NCBI Taxonomy" id="3891"/>
    <lineage>
        <taxon>Eukaryota</taxon>
        <taxon>Viridiplantae</taxon>
        <taxon>Streptophyta</taxon>
        <taxon>Embryophyta</taxon>
        <taxon>Tracheophyta</taxon>
        <taxon>Spermatophyta</taxon>
        <taxon>Magnoliopsida</taxon>
        <taxon>eudicotyledons</taxon>
        <taxon>Gunneridae</taxon>
        <taxon>Pentapetalae</taxon>
        <taxon>rosids</taxon>
        <taxon>fabids</taxon>
        <taxon>Fabales</taxon>
        <taxon>Fabaceae</taxon>
        <taxon>Papilionoideae</taxon>
        <taxon>50 kb inversion clade</taxon>
        <taxon>NPAAA clade</taxon>
        <taxon>indigoferoid/millettioid clade</taxon>
        <taxon>Phaseoleae</taxon>
        <taxon>Psophocarpus</taxon>
    </lineage>
</organism>
<dbReference type="Proteomes" id="UP001386955">
    <property type="component" value="Unassembled WGS sequence"/>
</dbReference>
<dbReference type="EMBL" id="JAYMYS010000003">
    <property type="protein sequence ID" value="KAK7400062.1"/>
    <property type="molecule type" value="Genomic_DNA"/>
</dbReference>
<protein>
    <submittedName>
        <fullName evidence="2">Uncharacterized protein</fullName>
    </submittedName>
</protein>
<gene>
    <name evidence="2" type="ORF">VNO78_11261</name>
</gene>
<evidence type="ECO:0000313" key="3">
    <source>
        <dbReference type="Proteomes" id="UP001386955"/>
    </source>
</evidence>
<comment type="caution">
    <text evidence="2">The sequence shown here is derived from an EMBL/GenBank/DDBJ whole genome shotgun (WGS) entry which is preliminary data.</text>
</comment>
<feature type="transmembrane region" description="Helical" evidence="1">
    <location>
        <begin position="6"/>
        <end position="27"/>
    </location>
</feature>
<name>A0AAN9SLG1_PSOTE</name>
<dbReference type="AlphaFoldDB" id="A0AAN9SLG1"/>
<evidence type="ECO:0000313" key="2">
    <source>
        <dbReference type="EMBL" id="KAK7400062.1"/>
    </source>
</evidence>
<accession>A0AAN9SLG1</accession>